<dbReference type="Pfam" id="PF00941">
    <property type="entry name" value="FAD_binding_5"/>
    <property type="match status" value="1"/>
</dbReference>
<keyword evidence="4" id="KW-1185">Reference proteome</keyword>
<sequence>MPGGDEIQTVEGLGDPDDLDPMQAAFVAHDGRQCGDGTPGHLTDVHSTGLDAIEGMPDGGLRIGAMVRSADFAAHERAPRDCPAPTRALVAGASGQLRDKAASEGNLLQRTRCPCFFDANQPCNTRGPGSGCGLLEGASRQLGLVGVPQACIATHPSDMAVGPRAPGATVETVTAEGEARAIPLAEFLRLPDDTPEVETVPAPGEFVAAATPPAPAGGRQGCRKVRGRASCAFAVVSVALVRRTDGTG</sequence>
<evidence type="ECO:0000259" key="2">
    <source>
        <dbReference type="Pfam" id="PF00941"/>
    </source>
</evidence>
<dbReference type="GO" id="GO:0016491">
    <property type="term" value="F:oxidoreductase activity"/>
    <property type="evidence" value="ECO:0007669"/>
    <property type="project" value="InterPro"/>
</dbReference>
<dbReference type="PANTHER" id="PTHR42659">
    <property type="entry name" value="XANTHINE DEHYDROGENASE SUBUNIT C-RELATED"/>
    <property type="match status" value="1"/>
</dbReference>
<accession>A0A1I3NBV5</accession>
<evidence type="ECO:0000256" key="1">
    <source>
        <dbReference type="SAM" id="MobiDB-lite"/>
    </source>
</evidence>
<dbReference type="InterPro" id="IPR002346">
    <property type="entry name" value="Mopterin_DH_FAD-bd"/>
</dbReference>
<dbReference type="PANTHER" id="PTHR42659:SF5">
    <property type="entry name" value="ALDEHYDE OXIDOREDUCTASE FAD-BINDING SUBUNIT PAOB"/>
    <property type="match status" value="1"/>
</dbReference>
<evidence type="ECO:0000313" key="3">
    <source>
        <dbReference type="EMBL" id="SFJ06821.1"/>
    </source>
</evidence>
<feature type="region of interest" description="Disordered" evidence="1">
    <location>
        <begin position="1"/>
        <end position="20"/>
    </location>
</feature>
<proteinExistence type="predicted"/>
<name>A0A1I3NBV5_9RHOB</name>
<dbReference type="GO" id="GO:0050660">
    <property type="term" value="F:flavin adenine dinucleotide binding"/>
    <property type="evidence" value="ECO:0007669"/>
    <property type="project" value="InterPro"/>
</dbReference>
<dbReference type="AlphaFoldDB" id="A0A1I3NBV5"/>
<dbReference type="Proteomes" id="UP000199377">
    <property type="component" value="Unassembled WGS sequence"/>
</dbReference>
<dbReference type="STRING" id="1114924.SAMN05216258_11328"/>
<dbReference type="Gene3D" id="1.10.150.120">
    <property type="entry name" value="[2Fe-2S]-binding domain"/>
    <property type="match status" value="1"/>
</dbReference>
<organism evidence="3 4">
    <name type="scientific">Albimonas pacifica</name>
    <dbReference type="NCBI Taxonomy" id="1114924"/>
    <lineage>
        <taxon>Bacteria</taxon>
        <taxon>Pseudomonadati</taxon>
        <taxon>Pseudomonadota</taxon>
        <taxon>Alphaproteobacteria</taxon>
        <taxon>Rhodobacterales</taxon>
        <taxon>Paracoccaceae</taxon>
        <taxon>Albimonas</taxon>
    </lineage>
</organism>
<feature type="domain" description="Molybdopterin dehydrogenase FAD-binding" evidence="2">
    <location>
        <begin position="39"/>
        <end position="208"/>
    </location>
</feature>
<dbReference type="InterPro" id="IPR036884">
    <property type="entry name" value="2Fe-2S-bd_dom_sf"/>
</dbReference>
<dbReference type="EMBL" id="FOQH01000013">
    <property type="protein sequence ID" value="SFJ06821.1"/>
    <property type="molecule type" value="Genomic_DNA"/>
</dbReference>
<dbReference type="RefSeq" id="WP_092864797.1">
    <property type="nucleotide sequence ID" value="NZ_FOQH01000013.1"/>
</dbReference>
<protein>
    <submittedName>
        <fullName evidence="3">Xanthine dehydrogenase YagS FAD-binding subunit</fullName>
    </submittedName>
</protein>
<dbReference type="InterPro" id="IPR016169">
    <property type="entry name" value="FAD-bd_PCMH_sub2"/>
</dbReference>
<dbReference type="SUPFAM" id="SSF56176">
    <property type="entry name" value="FAD-binding/transporter-associated domain-like"/>
    <property type="match status" value="1"/>
</dbReference>
<gene>
    <name evidence="3" type="ORF">SAMN05216258_11328</name>
</gene>
<dbReference type="InterPro" id="IPR051312">
    <property type="entry name" value="Diverse_Substr_Oxidored"/>
</dbReference>
<evidence type="ECO:0000313" key="4">
    <source>
        <dbReference type="Proteomes" id="UP000199377"/>
    </source>
</evidence>
<reference evidence="3 4" key="1">
    <citation type="submission" date="2016-10" db="EMBL/GenBank/DDBJ databases">
        <authorList>
            <person name="de Groot N.N."/>
        </authorList>
    </citation>
    <scope>NUCLEOTIDE SEQUENCE [LARGE SCALE GENOMIC DNA]</scope>
    <source>
        <strain evidence="3 4">CGMCC 1.11030</strain>
    </source>
</reference>
<dbReference type="OrthoDB" id="9814706at2"/>
<dbReference type="Gene3D" id="3.30.465.10">
    <property type="match status" value="1"/>
</dbReference>
<dbReference type="InterPro" id="IPR036318">
    <property type="entry name" value="FAD-bd_PCMH-like_sf"/>
</dbReference>
<dbReference type="SUPFAM" id="SSF47741">
    <property type="entry name" value="CO dehydrogenase ISP C-domain like"/>
    <property type="match status" value="1"/>
</dbReference>